<keyword evidence="3" id="KW-1185">Reference proteome</keyword>
<evidence type="ECO:0000259" key="1">
    <source>
        <dbReference type="Pfam" id="PF02720"/>
    </source>
</evidence>
<proteinExistence type="predicted"/>
<feature type="domain" description="DUF222" evidence="1">
    <location>
        <begin position="39"/>
        <end position="129"/>
    </location>
</feature>
<name>A0A498Q1B7_9MYCO</name>
<evidence type="ECO:0000313" key="2">
    <source>
        <dbReference type="EMBL" id="VBA38322.1"/>
    </source>
</evidence>
<sequence length="129" mass="14301">MFEHCSPPEVIARFDELFERRHPSATAESVVLLERIGAAARFENRAAAAQLAAIGELFAYRLARCSETEDWAVDTEAAVAAEVGAALRISQGLAGSRLRYARAMRERLPEVAQLFKAGDIDYRMFQTIV</sequence>
<protein>
    <recommendedName>
        <fullName evidence="1">DUF222 domain-containing protein</fullName>
    </recommendedName>
</protein>
<dbReference type="EMBL" id="UPHQ01000091">
    <property type="protein sequence ID" value="VBA38322.1"/>
    <property type="molecule type" value="Genomic_DNA"/>
</dbReference>
<gene>
    <name evidence="2" type="ORF">LAUMK13_02063</name>
</gene>
<accession>A0A498Q1B7</accession>
<reference evidence="2 3" key="1">
    <citation type="submission" date="2018-09" db="EMBL/GenBank/DDBJ databases">
        <authorList>
            <person name="Tagini F."/>
        </authorList>
    </citation>
    <scope>NUCLEOTIDE SEQUENCE [LARGE SCALE GENOMIC DNA]</scope>
    <source>
        <strain evidence="2 3">MK13</strain>
    </source>
</reference>
<dbReference type="AlphaFoldDB" id="A0A498Q1B7"/>
<dbReference type="InterPro" id="IPR003870">
    <property type="entry name" value="DUF222"/>
</dbReference>
<dbReference type="Pfam" id="PF02720">
    <property type="entry name" value="DUF222"/>
    <property type="match status" value="1"/>
</dbReference>
<organism evidence="2 3">
    <name type="scientific">Mycobacterium innocens</name>
    <dbReference type="NCBI Taxonomy" id="2341083"/>
    <lineage>
        <taxon>Bacteria</taxon>
        <taxon>Bacillati</taxon>
        <taxon>Actinomycetota</taxon>
        <taxon>Actinomycetes</taxon>
        <taxon>Mycobacteriales</taxon>
        <taxon>Mycobacteriaceae</taxon>
        <taxon>Mycobacterium</taxon>
    </lineage>
</organism>
<evidence type="ECO:0000313" key="3">
    <source>
        <dbReference type="Proteomes" id="UP000267289"/>
    </source>
</evidence>
<dbReference type="Proteomes" id="UP000267289">
    <property type="component" value="Unassembled WGS sequence"/>
</dbReference>